<dbReference type="Pfam" id="PF26314">
    <property type="entry name" value="MptA_B_family"/>
    <property type="match status" value="1"/>
</dbReference>
<evidence type="ECO:0000256" key="4">
    <source>
        <dbReference type="ARBA" id="ARBA00022692"/>
    </source>
</evidence>
<evidence type="ECO:0000256" key="1">
    <source>
        <dbReference type="ARBA" id="ARBA00004141"/>
    </source>
</evidence>
<comment type="subcellular location">
    <subcellularLocation>
        <location evidence="1">Membrane</location>
        <topology evidence="1">Multi-pass membrane protein</topology>
    </subcellularLocation>
</comment>
<evidence type="ECO:0000256" key="7">
    <source>
        <dbReference type="ARBA" id="ARBA00043987"/>
    </source>
</evidence>
<feature type="transmembrane region" description="Helical" evidence="8">
    <location>
        <begin position="225"/>
        <end position="246"/>
    </location>
</feature>
<dbReference type="NCBIfam" id="NF038066">
    <property type="entry name" value="MptB"/>
    <property type="match status" value="1"/>
</dbReference>
<evidence type="ECO:0000256" key="6">
    <source>
        <dbReference type="ARBA" id="ARBA00023136"/>
    </source>
</evidence>
<keyword evidence="6 8" id="KW-0472">Membrane</keyword>
<keyword evidence="10" id="KW-1185">Reference proteome</keyword>
<dbReference type="EC" id="2.4.1.-" evidence="9"/>
<evidence type="ECO:0000313" key="10">
    <source>
        <dbReference type="Proteomes" id="UP000540656"/>
    </source>
</evidence>
<keyword evidence="5 8" id="KW-1133">Transmembrane helix</keyword>
<protein>
    <submittedName>
        <fullName evidence="9">Alpha-1,6-mannosyltransferase</fullName>
        <ecNumber evidence="9">2.4.1.-</ecNumber>
    </submittedName>
</protein>
<comment type="caution">
    <text evidence="9">The sequence shown here is derived from an EMBL/GenBank/DDBJ whole genome shotgun (WGS) entry which is preliminary data.</text>
</comment>
<feature type="transmembrane region" description="Helical" evidence="8">
    <location>
        <begin position="168"/>
        <end position="189"/>
    </location>
</feature>
<dbReference type="GO" id="GO:0016757">
    <property type="term" value="F:glycosyltransferase activity"/>
    <property type="evidence" value="ECO:0007669"/>
    <property type="project" value="UniProtKB-KW"/>
</dbReference>
<evidence type="ECO:0000256" key="2">
    <source>
        <dbReference type="ARBA" id="ARBA00022676"/>
    </source>
</evidence>
<gene>
    <name evidence="9" type="ORF">BJ980_001754</name>
</gene>
<sequence>MIARGLTGSCLVFVGGLIVSPLPDTARLLHLDVFTVVRETMPGRMFGLALVLAGLGLLATAWLTLCRQVAGTQATGRDAALGTVRRAALVWSAPLMVAPPLFSRDGWSYAAQGMLTTLGVSPYDHGPAALRGPIVNAVDPRWMDTPTPYGPLPLILGDLAARLTSDPWVLVVFHRCIAVTGLVLLAWAIPRLARWTGVNPALSTGIVIASPLMMANGIGGLHNDLLMVGLMAAALVVAAEGSWQWAAVLGGAAAAVKLPGGLICIAVALVSLPLAATMVKRVRRLAAVGAISLGTLFGMGAAWGLGAGWVAALAVPGSVNTPLSAPTVLGGALDQVAELLGAGTGDAFFLDLVRALATVASGVVVLGIALGWRTGDRVGALHATVVMMSALLLLSPVVHLWYFLWLVPFLAPVRLDRLGTTLLMALSIIAGVVAPLDSSLHGAYLLIVLGSIHAAVLIAILLFTRRSRDRLERIARAEWLLAR</sequence>
<dbReference type="RefSeq" id="WP_179501955.1">
    <property type="nucleotide sequence ID" value="NZ_JACCAA010000001.1"/>
</dbReference>
<proteinExistence type="inferred from homology"/>
<keyword evidence="2 9" id="KW-0328">Glycosyltransferase</keyword>
<feature type="transmembrane region" description="Helical" evidence="8">
    <location>
        <begin position="442"/>
        <end position="463"/>
    </location>
</feature>
<evidence type="ECO:0000256" key="8">
    <source>
        <dbReference type="SAM" id="Phobius"/>
    </source>
</evidence>
<keyword evidence="4 8" id="KW-0812">Transmembrane</keyword>
<feature type="transmembrane region" description="Helical" evidence="8">
    <location>
        <begin position="45"/>
        <end position="65"/>
    </location>
</feature>
<dbReference type="InterPro" id="IPR049829">
    <property type="entry name" value="MptA/B-like"/>
</dbReference>
<reference evidence="9 10" key="1">
    <citation type="submission" date="2020-07" db="EMBL/GenBank/DDBJ databases">
        <title>Sequencing the genomes of 1000 actinobacteria strains.</title>
        <authorList>
            <person name="Klenk H.-P."/>
        </authorList>
    </citation>
    <scope>NUCLEOTIDE SEQUENCE [LARGE SCALE GENOMIC DNA]</scope>
    <source>
        <strain evidence="9 10">DSM 23819</strain>
    </source>
</reference>
<accession>A0A7Y9S0D1</accession>
<feature type="transmembrane region" description="Helical" evidence="8">
    <location>
        <begin position="286"/>
        <end position="311"/>
    </location>
</feature>
<evidence type="ECO:0000256" key="3">
    <source>
        <dbReference type="ARBA" id="ARBA00022679"/>
    </source>
</evidence>
<feature type="transmembrane region" description="Helical" evidence="8">
    <location>
        <begin position="201"/>
        <end position="218"/>
    </location>
</feature>
<dbReference type="Proteomes" id="UP000540656">
    <property type="component" value="Unassembled WGS sequence"/>
</dbReference>
<dbReference type="GO" id="GO:0016020">
    <property type="term" value="C:membrane"/>
    <property type="evidence" value="ECO:0007669"/>
    <property type="project" value="UniProtKB-SubCell"/>
</dbReference>
<evidence type="ECO:0000256" key="5">
    <source>
        <dbReference type="ARBA" id="ARBA00022989"/>
    </source>
</evidence>
<name>A0A7Y9S0D1_9ACTN</name>
<organism evidence="9 10">
    <name type="scientific">Nocardioides daedukensis</name>
    <dbReference type="NCBI Taxonomy" id="634462"/>
    <lineage>
        <taxon>Bacteria</taxon>
        <taxon>Bacillati</taxon>
        <taxon>Actinomycetota</taxon>
        <taxon>Actinomycetes</taxon>
        <taxon>Propionibacteriales</taxon>
        <taxon>Nocardioidaceae</taxon>
        <taxon>Nocardioides</taxon>
    </lineage>
</organism>
<comment type="similarity">
    <text evidence="7">Belongs to the MptA/B family.</text>
</comment>
<dbReference type="AlphaFoldDB" id="A0A7Y9S0D1"/>
<feature type="transmembrane region" description="Helical" evidence="8">
    <location>
        <begin position="352"/>
        <end position="372"/>
    </location>
</feature>
<keyword evidence="3 9" id="KW-0808">Transferase</keyword>
<dbReference type="EMBL" id="JACCAA010000001">
    <property type="protein sequence ID" value="NYG58831.1"/>
    <property type="molecule type" value="Genomic_DNA"/>
</dbReference>
<evidence type="ECO:0000313" key="9">
    <source>
        <dbReference type="EMBL" id="NYG58831.1"/>
    </source>
</evidence>
<feature type="transmembrane region" description="Helical" evidence="8">
    <location>
        <begin position="384"/>
        <end position="406"/>
    </location>
</feature>
<feature type="transmembrane region" description="Helical" evidence="8">
    <location>
        <begin position="258"/>
        <end position="279"/>
    </location>
</feature>